<reference evidence="1 2" key="1">
    <citation type="submission" date="2016-11" db="EMBL/GenBank/DDBJ databases">
        <authorList>
            <person name="Jaros S."/>
            <person name="Januszkiewicz K."/>
            <person name="Wedrychowicz H."/>
        </authorList>
    </citation>
    <scope>NUCLEOTIDE SEQUENCE [LARGE SCALE GENOMIC DNA]</scope>
    <source>
        <strain evidence="1 2">DSM 24574</strain>
    </source>
</reference>
<evidence type="ECO:0000313" key="2">
    <source>
        <dbReference type="Proteomes" id="UP000184212"/>
    </source>
</evidence>
<dbReference type="Pfam" id="PF22278">
    <property type="entry name" value="DUF6958"/>
    <property type="match status" value="1"/>
</dbReference>
<organism evidence="1 2">
    <name type="scientific">Chryseolinea serpens</name>
    <dbReference type="NCBI Taxonomy" id="947013"/>
    <lineage>
        <taxon>Bacteria</taxon>
        <taxon>Pseudomonadati</taxon>
        <taxon>Bacteroidota</taxon>
        <taxon>Cytophagia</taxon>
        <taxon>Cytophagales</taxon>
        <taxon>Fulvivirgaceae</taxon>
        <taxon>Chryseolinea</taxon>
    </lineage>
</organism>
<dbReference type="EMBL" id="FQWQ01000004">
    <property type="protein sequence ID" value="SHH74491.1"/>
    <property type="molecule type" value="Genomic_DNA"/>
</dbReference>
<accession>A0A1M5VH09</accession>
<dbReference type="OrthoDB" id="2453136at2"/>
<dbReference type="Proteomes" id="UP000184212">
    <property type="component" value="Unassembled WGS sequence"/>
</dbReference>
<name>A0A1M5VH09_9BACT</name>
<sequence>MEQNTKRSEEVVRTHRPDGRPGVILLKREYDLFCSFILSSVEKSDSMTLNDLLEKAHATLEGKWNGDLAWKILQVKMDLEARHLLEVAVATRKRHAFTIKLTRQGLSRIRYENQVAEWAEKD</sequence>
<dbReference type="InterPro" id="IPR054233">
    <property type="entry name" value="DUF6958"/>
</dbReference>
<protein>
    <submittedName>
        <fullName evidence="1">Uncharacterized protein</fullName>
    </submittedName>
</protein>
<dbReference type="AlphaFoldDB" id="A0A1M5VH09"/>
<dbReference type="RefSeq" id="WP_073140106.1">
    <property type="nucleotide sequence ID" value="NZ_FQWQ01000004.1"/>
</dbReference>
<keyword evidence="2" id="KW-1185">Reference proteome</keyword>
<proteinExistence type="predicted"/>
<gene>
    <name evidence="1" type="ORF">SAMN04488109_5098</name>
</gene>
<evidence type="ECO:0000313" key="1">
    <source>
        <dbReference type="EMBL" id="SHH74491.1"/>
    </source>
</evidence>